<keyword evidence="4 8" id="KW-1133">Transmembrane helix</keyword>
<feature type="region of interest" description="Disordered" evidence="7">
    <location>
        <begin position="55"/>
        <end position="216"/>
    </location>
</feature>
<feature type="compositionally biased region" description="Acidic residues" evidence="7">
    <location>
        <begin position="104"/>
        <end position="116"/>
    </location>
</feature>
<feature type="domain" description="Man1/Src1-like C-terminal" evidence="9">
    <location>
        <begin position="502"/>
        <end position="853"/>
    </location>
</feature>
<feature type="compositionally biased region" description="Basic and acidic residues" evidence="7">
    <location>
        <begin position="189"/>
        <end position="205"/>
    </location>
</feature>
<evidence type="ECO:0000259" key="10">
    <source>
        <dbReference type="Pfam" id="PF12949"/>
    </source>
</evidence>
<evidence type="ECO:0000256" key="6">
    <source>
        <dbReference type="ARBA" id="ARBA00023242"/>
    </source>
</evidence>
<evidence type="ECO:0000313" key="12">
    <source>
        <dbReference type="Proteomes" id="UP001623330"/>
    </source>
</evidence>
<comment type="subcellular location">
    <subcellularLocation>
        <location evidence="1">Nucleus inner membrane</location>
    </subcellularLocation>
</comment>
<proteinExistence type="predicted"/>
<dbReference type="InterPro" id="IPR025856">
    <property type="entry name" value="HeH/LEM_domain"/>
</dbReference>
<dbReference type="Pfam" id="PF12949">
    <property type="entry name" value="HeH"/>
    <property type="match status" value="1"/>
</dbReference>
<dbReference type="InterPro" id="IPR018996">
    <property type="entry name" value="Man1/Src1-like_C"/>
</dbReference>
<evidence type="ECO:0000259" key="9">
    <source>
        <dbReference type="Pfam" id="PF09402"/>
    </source>
</evidence>
<evidence type="ECO:0000256" key="3">
    <source>
        <dbReference type="ARBA" id="ARBA00022692"/>
    </source>
</evidence>
<dbReference type="EMBL" id="JBEVYD010000002">
    <property type="protein sequence ID" value="KAL3235060.1"/>
    <property type="molecule type" value="Genomic_DNA"/>
</dbReference>
<keyword evidence="5 8" id="KW-0472">Membrane</keyword>
<feature type="compositionally biased region" description="Basic residues" evidence="7">
    <location>
        <begin position="72"/>
        <end position="83"/>
    </location>
</feature>
<dbReference type="PANTHER" id="PTHR47808">
    <property type="entry name" value="INNER NUCLEAR MEMBRANE PROTEIN HEH2-RELATED"/>
    <property type="match status" value="1"/>
</dbReference>
<keyword evidence="3 8" id="KW-0812">Transmembrane</keyword>
<name>A0ABR4P0E7_9SACH</name>
<dbReference type="Proteomes" id="UP001623330">
    <property type="component" value="Unassembled WGS sequence"/>
</dbReference>
<protein>
    <submittedName>
        <fullName evidence="11">Inner nuclear membrane protein SRC1</fullName>
    </submittedName>
</protein>
<accession>A0ABR4P0E7</accession>
<sequence length="869" mass="99847">MSPNILAPGFKPESLTVAKLRRLLTEYDVEYPAHAKKAELAKLFKKKIKPMIPELRKQQMNVRASTDGISRITKKHKKDKNKNKKESQEETAEKENSKESESILIDDDNDDDEEEVTSTVETNNDTQDEGSSEEIREEAEETPEEETPEETQAETQDDESNESSDSEKDQKLANISKENSFQSARYKRKADTETEELEKSDKNEESASTEKPILDFSYKKLKGTELDHLKSIKVGGKMADLLQSAIKDMEEEEKSQSSSSSVSENIEISSDSDSDKIEDIIVNVSNTPEDESFEQDIAVSQEYSDTKSESAMDQDGDIEVTDYNEKENNLMEQINDIEKPDNSIDIEALTNGTAHISPLDLNNNEKLLNQISGVAVEHKETEETPLTHIDEQRTPIPSDSDIPNAAFTGKLTSENSFLFDDNLEDNHDVELKEEKPQLQDEKRDVIEILDDDLNATDVEEELTSQERNLSETTEEQKPRLIYTLVTYLFKVILCTLIFAIGMIILNFGLWYREQRVLVGYCGQEINARSTHFERINLPHRDEVEAFLEPYKPQCLDCPEHGLCYKHMELKCKPGYRLEESLLSFHGLLPVSSYCVKDDRREKMVKEVVSKTLEILRIKNAQVSCGDSNDDIKSGLSEEIIREVFSDAKAGWISDEEFKEIWAQVLKELEKEPEMIIRQLSTNRYREGNNSEDKNNSNDNKGQKRYLSKGGADESLFLRSTSKKYLSMKCHFEKEVYQTYKKFRYPIWSFLTLVIAIQNLKYRIQSYFKRKEETNVISKKVVDLLKDKKISDSDVNYVSTVQLRDLILDQRMPVKEKNIVWDSINKKLERNTNIKISLQEVHGDIMKCLEWIGPCGTEEKSNEKEAKQSP</sequence>
<feature type="transmembrane region" description="Helical" evidence="8">
    <location>
        <begin position="487"/>
        <end position="511"/>
    </location>
</feature>
<dbReference type="InterPro" id="IPR036361">
    <property type="entry name" value="SAP_dom_sf"/>
</dbReference>
<evidence type="ECO:0000313" key="11">
    <source>
        <dbReference type="EMBL" id="KAL3235060.1"/>
    </source>
</evidence>
<feature type="compositionally biased region" description="Basic and acidic residues" evidence="7">
    <location>
        <begin position="84"/>
        <end position="101"/>
    </location>
</feature>
<evidence type="ECO:0000256" key="8">
    <source>
        <dbReference type="SAM" id="Phobius"/>
    </source>
</evidence>
<feature type="compositionally biased region" description="Polar residues" evidence="7">
    <location>
        <begin position="58"/>
        <end position="68"/>
    </location>
</feature>
<dbReference type="Pfam" id="PF09402">
    <property type="entry name" value="MSC"/>
    <property type="match status" value="1"/>
</dbReference>
<evidence type="ECO:0000256" key="1">
    <source>
        <dbReference type="ARBA" id="ARBA00004540"/>
    </source>
</evidence>
<feature type="region of interest" description="Disordered" evidence="7">
    <location>
        <begin position="245"/>
        <end position="278"/>
    </location>
</feature>
<keyword evidence="6" id="KW-0539">Nucleus</keyword>
<evidence type="ECO:0000256" key="4">
    <source>
        <dbReference type="ARBA" id="ARBA00022989"/>
    </source>
</evidence>
<dbReference type="CDD" id="cd12935">
    <property type="entry name" value="LEM_like"/>
    <property type="match status" value="1"/>
</dbReference>
<feature type="compositionally biased region" description="Low complexity" evidence="7">
    <location>
        <begin position="256"/>
        <end position="271"/>
    </location>
</feature>
<reference evidence="11 12" key="1">
    <citation type="submission" date="2024-05" db="EMBL/GenBank/DDBJ databases">
        <title>Long read based assembly of the Candida bracarensis genome reveals expanded adhesin content.</title>
        <authorList>
            <person name="Marcet-Houben M."/>
            <person name="Ksiezopolska E."/>
            <person name="Gabaldon T."/>
        </authorList>
    </citation>
    <scope>NUCLEOTIDE SEQUENCE [LARGE SCALE GENOMIC DNA]</scope>
    <source>
        <strain evidence="11 12">CBM6</strain>
    </source>
</reference>
<evidence type="ECO:0000256" key="7">
    <source>
        <dbReference type="SAM" id="MobiDB-lite"/>
    </source>
</evidence>
<dbReference type="PANTHER" id="PTHR47808:SF2">
    <property type="entry name" value="LEM DOMAIN-CONTAINING PROTEIN 2"/>
    <property type="match status" value="1"/>
</dbReference>
<gene>
    <name evidence="11" type="ORF">RNJ44_02848</name>
</gene>
<keyword evidence="12" id="KW-1185">Reference proteome</keyword>
<dbReference type="Gene3D" id="1.10.720.30">
    <property type="entry name" value="SAP domain"/>
    <property type="match status" value="1"/>
</dbReference>
<evidence type="ECO:0000256" key="2">
    <source>
        <dbReference type="ARBA" id="ARBA00022553"/>
    </source>
</evidence>
<dbReference type="InterPro" id="IPR044780">
    <property type="entry name" value="Heh2/Src1"/>
</dbReference>
<evidence type="ECO:0000256" key="5">
    <source>
        <dbReference type="ARBA" id="ARBA00023136"/>
    </source>
</evidence>
<dbReference type="Gene3D" id="1.10.10.1180">
    <property type="entry name" value="MAN1, winged-helix domain"/>
    <property type="match status" value="1"/>
</dbReference>
<feature type="domain" description="HeH/LEM" evidence="10">
    <location>
        <begin position="12"/>
        <end position="46"/>
    </location>
</feature>
<feature type="compositionally biased region" description="Acidic residues" evidence="7">
    <location>
        <begin position="126"/>
        <end position="164"/>
    </location>
</feature>
<dbReference type="InterPro" id="IPR041885">
    <property type="entry name" value="MAN1_winged_helix_dom"/>
</dbReference>
<keyword evidence="2" id="KW-0597">Phosphoprotein</keyword>
<comment type="caution">
    <text evidence="11">The sequence shown here is derived from an EMBL/GenBank/DDBJ whole genome shotgun (WGS) entry which is preliminary data.</text>
</comment>
<feature type="compositionally biased region" description="Basic and acidic residues" evidence="7">
    <location>
        <begin position="683"/>
        <end position="695"/>
    </location>
</feature>
<organism evidence="11 12">
    <name type="scientific">Nakaseomyces bracarensis</name>
    <dbReference type="NCBI Taxonomy" id="273131"/>
    <lineage>
        <taxon>Eukaryota</taxon>
        <taxon>Fungi</taxon>
        <taxon>Dikarya</taxon>
        <taxon>Ascomycota</taxon>
        <taxon>Saccharomycotina</taxon>
        <taxon>Saccharomycetes</taxon>
        <taxon>Saccharomycetales</taxon>
        <taxon>Saccharomycetaceae</taxon>
        <taxon>Nakaseomyces</taxon>
    </lineage>
</organism>
<feature type="region of interest" description="Disordered" evidence="7">
    <location>
        <begin position="679"/>
        <end position="706"/>
    </location>
</feature>